<reference evidence="1" key="1">
    <citation type="journal article" date="2020" name="Stud. Mycol.">
        <title>101 Dothideomycetes genomes: a test case for predicting lifestyles and emergence of pathogens.</title>
        <authorList>
            <person name="Haridas S."/>
            <person name="Albert R."/>
            <person name="Binder M."/>
            <person name="Bloem J."/>
            <person name="Labutti K."/>
            <person name="Salamov A."/>
            <person name="Andreopoulos B."/>
            <person name="Baker S."/>
            <person name="Barry K."/>
            <person name="Bills G."/>
            <person name="Bluhm B."/>
            <person name="Cannon C."/>
            <person name="Castanera R."/>
            <person name="Culley D."/>
            <person name="Daum C."/>
            <person name="Ezra D."/>
            <person name="Gonzalez J."/>
            <person name="Henrissat B."/>
            <person name="Kuo A."/>
            <person name="Liang C."/>
            <person name="Lipzen A."/>
            <person name="Lutzoni F."/>
            <person name="Magnuson J."/>
            <person name="Mondo S."/>
            <person name="Nolan M."/>
            <person name="Ohm R."/>
            <person name="Pangilinan J."/>
            <person name="Park H.-J."/>
            <person name="Ramirez L."/>
            <person name="Alfaro M."/>
            <person name="Sun H."/>
            <person name="Tritt A."/>
            <person name="Yoshinaga Y."/>
            <person name="Zwiers L.-H."/>
            <person name="Turgeon B."/>
            <person name="Goodwin S."/>
            <person name="Spatafora J."/>
            <person name="Crous P."/>
            <person name="Grigoriev I."/>
        </authorList>
    </citation>
    <scope>NUCLEOTIDE SEQUENCE</scope>
    <source>
        <strain evidence="1">CBS 207.26</strain>
    </source>
</reference>
<accession>A0A6A6D9E6</accession>
<sequence>MYKRTRFFQEIDNGRYIGVVLGEDVVSEALVVLPKGFLCKWISSCYHSSKSKSFDDPQRLVIRN</sequence>
<evidence type="ECO:0000313" key="2">
    <source>
        <dbReference type="Proteomes" id="UP000800200"/>
    </source>
</evidence>
<keyword evidence="2" id="KW-1185">Reference proteome</keyword>
<dbReference type="EMBL" id="ML994715">
    <property type="protein sequence ID" value="KAF2176101.1"/>
    <property type="molecule type" value="Genomic_DNA"/>
</dbReference>
<gene>
    <name evidence="1" type="ORF">K469DRAFT_37926</name>
</gene>
<dbReference type="Proteomes" id="UP000800200">
    <property type="component" value="Unassembled WGS sequence"/>
</dbReference>
<organism evidence="1 2">
    <name type="scientific">Zopfia rhizophila CBS 207.26</name>
    <dbReference type="NCBI Taxonomy" id="1314779"/>
    <lineage>
        <taxon>Eukaryota</taxon>
        <taxon>Fungi</taxon>
        <taxon>Dikarya</taxon>
        <taxon>Ascomycota</taxon>
        <taxon>Pezizomycotina</taxon>
        <taxon>Dothideomycetes</taxon>
        <taxon>Dothideomycetes incertae sedis</taxon>
        <taxon>Zopfiaceae</taxon>
        <taxon>Zopfia</taxon>
    </lineage>
</organism>
<name>A0A6A6D9E6_9PEZI</name>
<evidence type="ECO:0000313" key="1">
    <source>
        <dbReference type="EMBL" id="KAF2176101.1"/>
    </source>
</evidence>
<dbReference type="AlphaFoldDB" id="A0A6A6D9E6"/>
<feature type="non-terminal residue" evidence="1">
    <location>
        <position position="64"/>
    </location>
</feature>
<protein>
    <submittedName>
        <fullName evidence="1">Uncharacterized protein</fullName>
    </submittedName>
</protein>
<proteinExistence type="predicted"/>